<evidence type="ECO:0000313" key="1">
    <source>
        <dbReference type="EMBL" id="PWZ14166.1"/>
    </source>
</evidence>
<accession>A0A3L6DZS9</accession>
<organism evidence="1 2">
    <name type="scientific">Zea mays</name>
    <name type="common">Maize</name>
    <dbReference type="NCBI Taxonomy" id="4577"/>
    <lineage>
        <taxon>Eukaryota</taxon>
        <taxon>Viridiplantae</taxon>
        <taxon>Streptophyta</taxon>
        <taxon>Embryophyta</taxon>
        <taxon>Tracheophyta</taxon>
        <taxon>Spermatophyta</taxon>
        <taxon>Magnoliopsida</taxon>
        <taxon>Liliopsida</taxon>
        <taxon>Poales</taxon>
        <taxon>Poaceae</taxon>
        <taxon>PACMAD clade</taxon>
        <taxon>Panicoideae</taxon>
        <taxon>Andropogonodae</taxon>
        <taxon>Andropogoneae</taxon>
        <taxon>Tripsacinae</taxon>
        <taxon>Zea</taxon>
    </lineage>
</organism>
<reference evidence="1 2" key="1">
    <citation type="journal article" date="2018" name="Nat. Genet.">
        <title>Extensive intraspecific gene order and gene structural variations between Mo17 and other maize genomes.</title>
        <authorList>
            <person name="Sun S."/>
            <person name="Zhou Y."/>
            <person name="Chen J."/>
            <person name="Shi J."/>
            <person name="Zhao H."/>
            <person name="Zhao H."/>
            <person name="Song W."/>
            <person name="Zhang M."/>
            <person name="Cui Y."/>
            <person name="Dong X."/>
            <person name="Liu H."/>
            <person name="Ma X."/>
            <person name="Jiao Y."/>
            <person name="Wang B."/>
            <person name="Wei X."/>
            <person name="Stein J.C."/>
            <person name="Glaubitz J.C."/>
            <person name="Lu F."/>
            <person name="Yu G."/>
            <person name="Liang C."/>
            <person name="Fengler K."/>
            <person name="Li B."/>
            <person name="Rafalski A."/>
            <person name="Schnable P.S."/>
            <person name="Ware D.H."/>
            <person name="Buckler E.S."/>
            <person name="Lai J."/>
        </authorList>
    </citation>
    <scope>NUCLEOTIDE SEQUENCE [LARGE SCALE GENOMIC DNA]</scope>
    <source>
        <strain evidence="2">cv. Missouri 17</strain>
        <tissue evidence="1">Seedling</tissue>
    </source>
</reference>
<comment type="caution">
    <text evidence="1">The sequence shown here is derived from an EMBL/GenBank/DDBJ whole genome shotgun (WGS) entry which is preliminary data.</text>
</comment>
<name>A0A3L6DZS9_MAIZE</name>
<evidence type="ECO:0000313" key="2">
    <source>
        <dbReference type="Proteomes" id="UP000251960"/>
    </source>
</evidence>
<dbReference type="AlphaFoldDB" id="A0A3L6DZS9"/>
<gene>
    <name evidence="1" type="ORF">Zm00014a_036185</name>
</gene>
<proteinExistence type="predicted"/>
<protein>
    <submittedName>
        <fullName evidence="1">Uncharacterized protein</fullName>
    </submittedName>
</protein>
<dbReference type="Proteomes" id="UP000251960">
    <property type="component" value="Chromosome 7"/>
</dbReference>
<sequence>MTRSCPALFEKKTFKTINTVKILIACRKRKPLLTGGFVSLKSILSNKKVIKFKFLLCLM</sequence>
<dbReference type="EMBL" id="NCVQ01000008">
    <property type="protein sequence ID" value="PWZ14166.1"/>
    <property type="molecule type" value="Genomic_DNA"/>
</dbReference>